<evidence type="ECO:0000313" key="3">
    <source>
        <dbReference type="EMBL" id="BDM72069.1"/>
    </source>
</evidence>
<dbReference type="Proteomes" id="UP001059597">
    <property type="component" value="Chromosome"/>
</dbReference>
<dbReference type="PRINTS" id="PR00080">
    <property type="entry name" value="SDRFAMILY"/>
</dbReference>
<proteinExistence type="inferred from homology"/>
<dbReference type="Pfam" id="PF13561">
    <property type="entry name" value="adh_short_C2"/>
    <property type="match status" value="1"/>
</dbReference>
<protein>
    <submittedName>
        <fullName evidence="3">Short-chain dehydrogenase</fullName>
    </submittedName>
</protein>
<dbReference type="PROSITE" id="PS00061">
    <property type="entry name" value="ADH_SHORT"/>
    <property type="match status" value="1"/>
</dbReference>
<dbReference type="PRINTS" id="PR00081">
    <property type="entry name" value="GDHRDH"/>
</dbReference>
<sequence>MPARFDGKVALVAGGDDAIGRAGALAFARQGATVVVAGPDARTLDATVATIRRAGGRAERVVADVTRGGPEAAERMVAVAVERCGGLDIAFNNVTVTGPARPVAETCETVWTELLAHNLTGVWTSMKHEIAYMKEHRGGVIVNTACNLLSNGLRPGLGAYAASKAALTTLTRAAAGEYISEGIRINAISPGPVDGPAAGPRPAGPGHATADEIADSVVWLCSDESSYVVGHDLVLDRKRAA</sequence>
<accession>A0ABN6R0W1</accession>
<gene>
    <name evidence="3" type="ORF">HEK616_55560</name>
</gene>
<name>A0ABN6R0W1_STRNI</name>
<dbReference type="PANTHER" id="PTHR24321">
    <property type="entry name" value="DEHYDROGENASES, SHORT CHAIN"/>
    <property type="match status" value="1"/>
</dbReference>
<keyword evidence="2" id="KW-0560">Oxidoreductase</keyword>
<dbReference type="InterPro" id="IPR036291">
    <property type="entry name" value="NAD(P)-bd_dom_sf"/>
</dbReference>
<evidence type="ECO:0000313" key="4">
    <source>
        <dbReference type="Proteomes" id="UP001059597"/>
    </source>
</evidence>
<dbReference type="InterPro" id="IPR002347">
    <property type="entry name" value="SDR_fam"/>
</dbReference>
<dbReference type="EMBL" id="AP026073">
    <property type="protein sequence ID" value="BDM72069.1"/>
    <property type="molecule type" value="Genomic_DNA"/>
</dbReference>
<dbReference type="RefSeq" id="WP_261955545.1">
    <property type="nucleotide sequence ID" value="NZ_AP026073.1"/>
</dbReference>
<organism evidence="3 4">
    <name type="scientific">Streptomyces nigrescens</name>
    <dbReference type="NCBI Taxonomy" id="1920"/>
    <lineage>
        <taxon>Bacteria</taxon>
        <taxon>Bacillati</taxon>
        <taxon>Actinomycetota</taxon>
        <taxon>Actinomycetes</taxon>
        <taxon>Kitasatosporales</taxon>
        <taxon>Streptomycetaceae</taxon>
        <taxon>Streptomyces</taxon>
    </lineage>
</organism>
<keyword evidence="4" id="KW-1185">Reference proteome</keyword>
<dbReference type="InterPro" id="IPR020904">
    <property type="entry name" value="Sc_DH/Rdtase_CS"/>
</dbReference>
<comment type="similarity">
    <text evidence="1">Belongs to the short-chain dehydrogenases/reductases (SDR) family.</text>
</comment>
<evidence type="ECO:0000256" key="1">
    <source>
        <dbReference type="ARBA" id="ARBA00006484"/>
    </source>
</evidence>
<dbReference type="CDD" id="cd05233">
    <property type="entry name" value="SDR_c"/>
    <property type="match status" value="1"/>
</dbReference>
<dbReference type="SUPFAM" id="SSF51735">
    <property type="entry name" value="NAD(P)-binding Rossmann-fold domains"/>
    <property type="match status" value="1"/>
</dbReference>
<reference evidence="3" key="1">
    <citation type="submission" date="2022-06" db="EMBL/GenBank/DDBJ databases">
        <title>Complete genome sequence of Streptomyces nigrescens HEK616.</title>
        <authorList>
            <person name="Asamizu S."/>
            <person name="Onaka H."/>
        </authorList>
    </citation>
    <scope>NUCLEOTIDE SEQUENCE</scope>
    <source>
        <strain evidence="3">HEK616</strain>
    </source>
</reference>
<dbReference type="Gene3D" id="3.40.50.720">
    <property type="entry name" value="NAD(P)-binding Rossmann-like Domain"/>
    <property type="match status" value="1"/>
</dbReference>
<dbReference type="PANTHER" id="PTHR24321:SF8">
    <property type="entry name" value="ESTRADIOL 17-BETA-DEHYDROGENASE 8-RELATED"/>
    <property type="match status" value="1"/>
</dbReference>
<evidence type="ECO:0000256" key="2">
    <source>
        <dbReference type="ARBA" id="ARBA00023002"/>
    </source>
</evidence>